<proteinExistence type="predicted"/>
<dbReference type="EMBL" id="KV016754">
    <property type="protein sequence ID" value="KZV19221.1"/>
    <property type="molecule type" value="Genomic_DNA"/>
</dbReference>
<organism evidence="1 2">
    <name type="scientific">Dorcoceras hygrometricum</name>
    <dbReference type="NCBI Taxonomy" id="472368"/>
    <lineage>
        <taxon>Eukaryota</taxon>
        <taxon>Viridiplantae</taxon>
        <taxon>Streptophyta</taxon>
        <taxon>Embryophyta</taxon>
        <taxon>Tracheophyta</taxon>
        <taxon>Spermatophyta</taxon>
        <taxon>Magnoliopsida</taxon>
        <taxon>eudicotyledons</taxon>
        <taxon>Gunneridae</taxon>
        <taxon>Pentapetalae</taxon>
        <taxon>asterids</taxon>
        <taxon>lamiids</taxon>
        <taxon>Lamiales</taxon>
        <taxon>Gesneriaceae</taxon>
        <taxon>Didymocarpoideae</taxon>
        <taxon>Trichosporeae</taxon>
        <taxon>Loxocarpinae</taxon>
        <taxon>Dorcoceras</taxon>
    </lineage>
</organism>
<accession>A0A2Z7AC74</accession>
<dbReference type="AlphaFoldDB" id="A0A2Z7AC74"/>
<sequence>MSYVSPSSSSEGSTRRFDLYIVYRPDPATSSYENSYTLPALGCSLNHLFNAYVRKTTNIEFNVVVLGRDLICIGFEIHSLYNECE</sequence>
<evidence type="ECO:0000313" key="2">
    <source>
        <dbReference type="Proteomes" id="UP000250235"/>
    </source>
</evidence>
<gene>
    <name evidence="1" type="ORF">F511_37006</name>
</gene>
<reference evidence="1 2" key="1">
    <citation type="journal article" date="2015" name="Proc. Natl. Acad. Sci. U.S.A.">
        <title>The resurrection genome of Boea hygrometrica: A blueprint for survival of dehydration.</title>
        <authorList>
            <person name="Xiao L."/>
            <person name="Yang G."/>
            <person name="Zhang L."/>
            <person name="Yang X."/>
            <person name="Zhao S."/>
            <person name="Ji Z."/>
            <person name="Zhou Q."/>
            <person name="Hu M."/>
            <person name="Wang Y."/>
            <person name="Chen M."/>
            <person name="Xu Y."/>
            <person name="Jin H."/>
            <person name="Xiao X."/>
            <person name="Hu G."/>
            <person name="Bao F."/>
            <person name="Hu Y."/>
            <person name="Wan P."/>
            <person name="Li L."/>
            <person name="Deng X."/>
            <person name="Kuang T."/>
            <person name="Xiang C."/>
            <person name="Zhu J.K."/>
            <person name="Oliver M.J."/>
            <person name="He Y."/>
        </authorList>
    </citation>
    <scope>NUCLEOTIDE SEQUENCE [LARGE SCALE GENOMIC DNA]</scope>
    <source>
        <strain evidence="2">cv. XS01</strain>
    </source>
</reference>
<protein>
    <submittedName>
        <fullName evidence="1">Uncharacterized protein</fullName>
    </submittedName>
</protein>
<name>A0A2Z7AC74_9LAMI</name>
<keyword evidence="2" id="KW-1185">Reference proteome</keyword>
<dbReference type="Proteomes" id="UP000250235">
    <property type="component" value="Unassembled WGS sequence"/>
</dbReference>
<evidence type="ECO:0000313" key="1">
    <source>
        <dbReference type="EMBL" id="KZV19221.1"/>
    </source>
</evidence>